<name>A0AA37RUI5_9GAMM</name>
<dbReference type="AlphaFoldDB" id="A0AA37RUI5"/>
<gene>
    <name evidence="6 9" type="primary">rsmC</name>
    <name evidence="9" type="ORF">GCM10007895_08870</name>
</gene>
<evidence type="ECO:0000259" key="7">
    <source>
        <dbReference type="Pfam" id="PF05175"/>
    </source>
</evidence>
<evidence type="ECO:0000256" key="5">
    <source>
        <dbReference type="ARBA" id="ARBA00022691"/>
    </source>
</evidence>
<dbReference type="InterPro" id="IPR046977">
    <property type="entry name" value="RsmC/RlmG"/>
</dbReference>
<dbReference type="PANTHER" id="PTHR47816:SF4">
    <property type="entry name" value="RIBOSOMAL RNA SMALL SUBUNIT METHYLTRANSFERASE C"/>
    <property type="match status" value="1"/>
</dbReference>
<keyword evidence="2 6" id="KW-0698">rRNA processing</keyword>
<dbReference type="SUPFAM" id="SSF53335">
    <property type="entry name" value="S-adenosyl-L-methionine-dependent methyltransferases"/>
    <property type="match status" value="1"/>
</dbReference>
<evidence type="ECO:0000313" key="10">
    <source>
        <dbReference type="Proteomes" id="UP001161422"/>
    </source>
</evidence>
<dbReference type="Pfam" id="PF08468">
    <property type="entry name" value="MTS_N"/>
    <property type="match status" value="1"/>
</dbReference>
<protein>
    <recommendedName>
        <fullName evidence="6">Ribosomal RNA small subunit methyltransferase C</fullName>
        <ecNumber evidence="6">2.1.1.172</ecNumber>
    </recommendedName>
    <alternativeName>
        <fullName evidence="6">16S rRNA m2G1207 methyltransferase</fullName>
    </alternativeName>
    <alternativeName>
        <fullName evidence="6">rRNA (guanine-N(2)-)-methyltransferase RsmC</fullName>
    </alternativeName>
</protein>
<dbReference type="InterPro" id="IPR007848">
    <property type="entry name" value="Small_mtfrase_dom"/>
</dbReference>
<dbReference type="HAMAP" id="MF_01862">
    <property type="entry name" value="16SrRNA_methyltr_C"/>
    <property type="match status" value="1"/>
</dbReference>
<evidence type="ECO:0000256" key="1">
    <source>
        <dbReference type="ARBA" id="ARBA00022490"/>
    </source>
</evidence>
<dbReference type="EC" id="2.1.1.172" evidence="6"/>
<comment type="similarity">
    <text evidence="6">Belongs to the methyltransferase superfamily. RsmC family.</text>
</comment>
<dbReference type="GO" id="GO:0052914">
    <property type="term" value="F:16S rRNA (guanine(1207)-N(2))-methyltransferase activity"/>
    <property type="evidence" value="ECO:0007669"/>
    <property type="project" value="UniProtKB-EC"/>
</dbReference>
<evidence type="ECO:0000256" key="6">
    <source>
        <dbReference type="HAMAP-Rule" id="MF_01862"/>
    </source>
</evidence>
<organism evidence="9 10">
    <name type="scientific">Paraferrimonas sedimenticola</name>
    <dbReference type="NCBI Taxonomy" id="375674"/>
    <lineage>
        <taxon>Bacteria</taxon>
        <taxon>Pseudomonadati</taxon>
        <taxon>Pseudomonadota</taxon>
        <taxon>Gammaproteobacteria</taxon>
        <taxon>Alteromonadales</taxon>
        <taxon>Ferrimonadaceae</taxon>
        <taxon>Paraferrimonas</taxon>
    </lineage>
</organism>
<reference evidence="9" key="1">
    <citation type="journal article" date="2014" name="Int. J. Syst. Evol. Microbiol.">
        <title>Complete genome sequence of Corynebacterium casei LMG S-19264T (=DSM 44701T), isolated from a smear-ripened cheese.</title>
        <authorList>
            <consortium name="US DOE Joint Genome Institute (JGI-PGF)"/>
            <person name="Walter F."/>
            <person name="Albersmeier A."/>
            <person name="Kalinowski J."/>
            <person name="Ruckert C."/>
        </authorList>
    </citation>
    <scope>NUCLEOTIDE SEQUENCE</scope>
    <source>
        <strain evidence="9">NBRC 101628</strain>
    </source>
</reference>
<dbReference type="GO" id="GO:0005737">
    <property type="term" value="C:cytoplasm"/>
    <property type="evidence" value="ECO:0007669"/>
    <property type="project" value="UniProtKB-SubCell"/>
</dbReference>
<comment type="catalytic activity">
    <reaction evidence="6">
        <text>guanosine(1207) in 16S rRNA + S-adenosyl-L-methionine = N(2)-methylguanosine(1207) in 16S rRNA + S-adenosyl-L-homocysteine + H(+)</text>
        <dbReference type="Rhea" id="RHEA:42736"/>
        <dbReference type="Rhea" id="RHEA-COMP:10213"/>
        <dbReference type="Rhea" id="RHEA-COMP:10214"/>
        <dbReference type="ChEBI" id="CHEBI:15378"/>
        <dbReference type="ChEBI" id="CHEBI:57856"/>
        <dbReference type="ChEBI" id="CHEBI:59789"/>
        <dbReference type="ChEBI" id="CHEBI:74269"/>
        <dbReference type="ChEBI" id="CHEBI:74481"/>
        <dbReference type="EC" id="2.1.1.172"/>
    </reaction>
</comment>
<feature type="domain" description="Methyltransferase small" evidence="7">
    <location>
        <begin position="191"/>
        <end position="354"/>
    </location>
</feature>
<evidence type="ECO:0000259" key="8">
    <source>
        <dbReference type="Pfam" id="PF08468"/>
    </source>
</evidence>
<sequence length="358" mass="39906">MAYTFSFQPIQEITVLTAPSQLIERNLDVFDNTPTLFLNHEDDAMALEFAMAERPVTALSFDYQHHQQLQRLQSPVLFSHFGTQLPETAPQSYEQVVIYYPKAKALAKYLFALAASYLTPNGMLWVVGENKSGIKSLAKQLPDAFAPAIKQDNARHCLLFSAVCSAPVPMPPLKDWVNHYTVQTPQGELSMSILPGVFSDKRLDKGTELFLEHLPELKGRVLDFGCGCGVIACVAKKAYPDIELECVDINAMALASTKMTLERNQIQAKVYPSNGLQQVEYGLKAILSNPPFHDGLNTSTSVAMEFIRLSKQKLKRRSLWQIVANGHLPYADAIATHFGQARVIADNGKFKIYQQIQS</sequence>
<accession>A0AA37RUI5</accession>
<keyword evidence="5 6" id="KW-0949">S-adenosyl-L-methionine</keyword>
<proteinExistence type="inferred from homology"/>
<comment type="function">
    <text evidence="6">Specifically methylates the guanine in position 1207 of 16S rRNA in the 30S particle.</text>
</comment>
<feature type="domain" description="Methyltransferase small N-terminal" evidence="8">
    <location>
        <begin position="20"/>
        <end position="180"/>
    </location>
</feature>
<keyword evidence="10" id="KW-1185">Reference proteome</keyword>
<dbReference type="EMBL" id="BSNC01000003">
    <property type="protein sequence ID" value="GLP95581.1"/>
    <property type="molecule type" value="Genomic_DNA"/>
</dbReference>
<evidence type="ECO:0000256" key="2">
    <source>
        <dbReference type="ARBA" id="ARBA00022552"/>
    </source>
</evidence>
<dbReference type="Proteomes" id="UP001161422">
    <property type="component" value="Unassembled WGS sequence"/>
</dbReference>
<evidence type="ECO:0000313" key="9">
    <source>
        <dbReference type="EMBL" id="GLP95581.1"/>
    </source>
</evidence>
<dbReference type="InterPro" id="IPR029063">
    <property type="entry name" value="SAM-dependent_MTases_sf"/>
</dbReference>
<keyword evidence="1 6" id="KW-0963">Cytoplasm</keyword>
<reference evidence="9" key="2">
    <citation type="submission" date="2023-01" db="EMBL/GenBank/DDBJ databases">
        <title>Draft genome sequence of Paraferrimonas sedimenticola strain NBRC 101628.</title>
        <authorList>
            <person name="Sun Q."/>
            <person name="Mori K."/>
        </authorList>
    </citation>
    <scope>NUCLEOTIDE SEQUENCE</scope>
    <source>
        <strain evidence="9">NBRC 101628</strain>
    </source>
</reference>
<dbReference type="Gene3D" id="3.40.50.150">
    <property type="entry name" value="Vaccinia Virus protein VP39"/>
    <property type="match status" value="2"/>
</dbReference>
<dbReference type="PANTHER" id="PTHR47816">
    <property type="entry name" value="RIBOSOMAL RNA SMALL SUBUNIT METHYLTRANSFERASE C"/>
    <property type="match status" value="1"/>
</dbReference>
<evidence type="ECO:0000256" key="4">
    <source>
        <dbReference type="ARBA" id="ARBA00022679"/>
    </source>
</evidence>
<comment type="subcellular location">
    <subcellularLocation>
        <location evidence="6">Cytoplasm</location>
    </subcellularLocation>
</comment>
<keyword evidence="4 6" id="KW-0808">Transferase</keyword>
<dbReference type="CDD" id="cd02440">
    <property type="entry name" value="AdoMet_MTases"/>
    <property type="match status" value="1"/>
</dbReference>
<dbReference type="Pfam" id="PF05175">
    <property type="entry name" value="MTS"/>
    <property type="match status" value="1"/>
</dbReference>
<evidence type="ECO:0000256" key="3">
    <source>
        <dbReference type="ARBA" id="ARBA00022603"/>
    </source>
</evidence>
<dbReference type="InterPro" id="IPR023543">
    <property type="entry name" value="rRNA_ssu_MeTfrase_C"/>
</dbReference>
<comment type="subunit">
    <text evidence="6">Monomer.</text>
</comment>
<dbReference type="InterPro" id="IPR013675">
    <property type="entry name" value="Mtase_sm_N"/>
</dbReference>
<comment type="caution">
    <text evidence="9">The sequence shown here is derived from an EMBL/GenBank/DDBJ whole genome shotgun (WGS) entry which is preliminary data.</text>
</comment>
<keyword evidence="3 6" id="KW-0489">Methyltransferase</keyword>